<organism evidence="2 3">
    <name type="scientific">Candidatus Raymondbacteria bacterium RIFOXYD12_FULL_49_13</name>
    <dbReference type="NCBI Taxonomy" id="1817890"/>
    <lineage>
        <taxon>Bacteria</taxon>
        <taxon>Raymondiibacteriota</taxon>
    </lineage>
</organism>
<dbReference type="EMBL" id="MFYX01000155">
    <property type="protein sequence ID" value="OGK00077.1"/>
    <property type="molecule type" value="Genomic_DNA"/>
</dbReference>
<reference evidence="2 3" key="1">
    <citation type="journal article" date="2016" name="Nat. Commun.">
        <title>Thousands of microbial genomes shed light on interconnected biogeochemical processes in an aquifer system.</title>
        <authorList>
            <person name="Anantharaman K."/>
            <person name="Brown C.T."/>
            <person name="Hug L.A."/>
            <person name="Sharon I."/>
            <person name="Castelle C.J."/>
            <person name="Probst A.J."/>
            <person name="Thomas B.C."/>
            <person name="Singh A."/>
            <person name="Wilkins M.J."/>
            <person name="Karaoz U."/>
            <person name="Brodie E.L."/>
            <person name="Williams K.H."/>
            <person name="Hubbard S.S."/>
            <person name="Banfield J.F."/>
        </authorList>
    </citation>
    <scope>NUCLEOTIDE SEQUENCE [LARGE SCALE GENOMIC DNA]</scope>
</reference>
<evidence type="ECO:0000313" key="2">
    <source>
        <dbReference type="EMBL" id="OGK00077.1"/>
    </source>
</evidence>
<dbReference type="PANTHER" id="PTHR43155">
    <property type="entry name" value="CYCLIC DI-GMP PHOSPHODIESTERASE PA4108-RELATED"/>
    <property type="match status" value="1"/>
</dbReference>
<dbReference type="PANTHER" id="PTHR43155:SF2">
    <property type="entry name" value="CYCLIC DI-GMP PHOSPHODIESTERASE PA4108"/>
    <property type="match status" value="1"/>
</dbReference>
<feature type="domain" description="HD-GYP" evidence="1">
    <location>
        <begin position="127"/>
        <end position="337"/>
    </location>
</feature>
<name>A0A1F7F0K9_UNCRA</name>
<comment type="caution">
    <text evidence="2">The sequence shown here is derived from an EMBL/GenBank/DDBJ whole genome shotgun (WGS) entry which is preliminary data.</text>
</comment>
<protein>
    <recommendedName>
        <fullName evidence="1">HD-GYP domain-containing protein</fullName>
    </recommendedName>
</protein>
<gene>
    <name evidence="2" type="ORF">A2519_22380</name>
</gene>
<dbReference type="SMART" id="SM00471">
    <property type="entry name" value="HDc"/>
    <property type="match status" value="1"/>
</dbReference>
<dbReference type="PROSITE" id="PS51832">
    <property type="entry name" value="HD_GYP"/>
    <property type="match status" value="1"/>
</dbReference>
<sequence length="395" mass="44166">MIQAYIENVKPGQVLGRSLYSAGGDLLLAAGYRLDPKLIQRLRGLGYSAVWIQEEGTEQVIPEELINEQLALQTNKALRESAEIVKQVAQIKGETKEEIDRVIKDTDRFKNIIVVEKIKNVIDDILNNLLSQQDIMINVNSIRGKDDYLYQHNLDVTLMSVILANRLNLTRAEVMELAVGAILHDFGMVLIPDAIQKKGKRLTFQEFVILKEHTTYGYNILRENPRISPVSVHVAYQHHERQDGGGFPRGLKGNNELPSIKKLNLQPGCMHRYAEIVAVADAYDTLISPINHMDAKSPDEALRILIRGAGTQLNKFVVDALVTMTPSFPVGAFVSIIAGPKTLLGAKGVVVKNNPANLERPDILVLFNKDNRRVHPFTINTAAEQSIKIQFIMRN</sequence>
<dbReference type="Gene3D" id="1.10.3210.10">
    <property type="entry name" value="Hypothetical protein af1432"/>
    <property type="match status" value="1"/>
</dbReference>
<evidence type="ECO:0000259" key="1">
    <source>
        <dbReference type="PROSITE" id="PS51832"/>
    </source>
</evidence>
<dbReference type="SUPFAM" id="SSF109604">
    <property type="entry name" value="HD-domain/PDEase-like"/>
    <property type="match status" value="1"/>
</dbReference>
<dbReference type="AlphaFoldDB" id="A0A1F7F0K9"/>
<dbReference type="Pfam" id="PF13487">
    <property type="entry name" value="HD_5"/>
    <property type="match status" value="1"/>
</dbReference>
<dbReference type="InterPro" id="IPR003607">
    <property type="entry name" value="HD/PDEase_dom"/>
</dbReference>
<dbReference type="CDD" id="cd00077">
    <property type="entry name" value="HDc"/>
    <property type="match status" value="1"/>
</dbReference>
<proteinExistence type="predicted"/>
<evidence type="ECO:0000313" key="3">
    <source>
        <dbReference type="Proteomes" id="UP000179243"/>
    </source>
</evidence>
<accession>A0A1F7F0K9</accession>
<dbReference type="InterPro" id="IPR037522">
    <property type="entry name" value="HD_GYP_dom"/>
</dbReference>
<dbReference type="Proteomes" id="UP000179243">
    <property type="component" value="Unassembled WGS sequence"/>
</dbReference>